<dbReference type="EMBL" id="JBFTWV010000044">
    <property type="protein sequence ID" value="KAL2794513.1"/>
    <property type="molecule type" value="Genomic_DNA"/>
</dbReference>
<sequence>MDPAIAAAAAEVVQAPQPAPSAVAPIQQQPPSTSTSTTIPESKAPLATSPPAQTTAAPTTVRSTALAYTPATLTVQPGTQPPELRSIYPWDLKTPIPLSDTLPVFYDASTAEYFLFTNQGAWLLYKTPRVTIPKKQARKFLDNFPSRDDVAAVIGAELKIPKCESGMLTDRLILYHAVHDSILVSRVKKDTSLFRFCEDKAIRTVSGRGTTFGNVYLQYIRPEFENIVPHTCQELYNCGNNVIYCGTCTAYRTATGVVNNTIQCSVPRMLGRVIVPINVARNLLAQCLEPGTTKLDFNRAYPVLGQCFNMFTISTIPAPPANMVINMLRDSLFIEIPYQGKGDGRCQRLNWANFFNISDQPQNDNAPIPGSQATGNTAAGAKVVGAGVAVGLGIASLLLG</sequence>
<comment type="caution">
    <text evidence="2">The sequence shown here is derived from an EMBL/GenBank/DDBJ whole genome shotgun (WGS) entry which is preliminary data.</text>
</comment>
<protein>
    <submittedName>
        <fullName evidence="2">Uncharacterized protein</fullName>
    </submittedName>
</protein>
<accession>A0ABR4G687</accession>
<gene>
    <name evidence="2" type="ORF">BJX66DRAFT_195641</name>
</gene>
<evidence type="ECO:0000313" key="3">
    <source>
        <dbReference type="Proteomes" id="UP001610563"/>
    </source>
</evidence>
<keyword evidence="3" id="KW-1185">Reference proteome</keyword>
<name>A0ABR4G687_9EURO</name>
<organism evidence="2 3">
    <name type="scientific">Aspergillus keveii</name>
    <dbReference type="NCBI Taxonomy" id="714993"/>
    <lineage>
        <taxon>Eukaryota</taxon>
        <taxon>Fungi</taxon>
        <taxon>Dikarya</taxon>
        <taxon>Ascomycota</taxon>
        <taxon>Pezizomycotina</taxon>
        <taxon>Eurotiomycetes</taxon>
        <taxon>Eurotiomycetidae</taxon>
        <taxon>Eurotiales</taxon>
        <taxon>Aspergillaceae</taxon>
        <taxon>Aspergillus</taxon>
        <taxon>Aspergillus subgen. Nidulantes</taxon>
    </lineage>
</organism>
<reference evidence="2 3" key="1">
    <citation type="submission" date="2024-07" db="EMBL/GenBank/DDBJ databases">
        <title>Section-level genome sequencing and comparative genomics of Aspergillus sections Usti and Cavernicolus.</title>
        <authorList>
            <consortium name="Lawrence Berkeley National Laboratory"/>
            <person name="Nybo J.L."/>
            <person name="Vesth T.C."/>
            <person name="Theobald S."/>
            <person name="Frisvad J.C."/>
            <person name="Larsen T.O."/>
            <person name="Kjaerboelling I."/>
            <person name="Rothschild-Mancinelli K."/>
            <person name="Lyhne E.K."/>
            <person name="Kogle M.E."/>
            <person name="Barry K."/>
            <person name="Clum A."/>
            <person name="Na H."/>
            <person name="Ledsgaard L."/>
            <person name="Lin J."/>
            <person name="Lipzen A."/>
            <person name="Kuo A."/>
            <person name="Riley R."/>
            <person name="Mondo S."/>
            <person name="Labutti K."/>
            <person name="Haridas S."/>
            <person name="Pangalinan J."/>
            <person name="Salamov A.A."/>
            <person name="Simmons B.A."/>
            <person name="Magnuson J.K."/>
            <person name="Chen J."/>
            <person name="Drula E."/>
            <person name="Henrissat B."/>
            <person name="Wiebenga A."/>
            <person name="Lubbers R.J."/>
            <person name="Gomes A.C."/>
            <person name="Makela M.R."/>
            <person name="Stajich J."/>
            <person name="Grigoriev I.V."/>
            <person name="Mortensen U.H."/>
            <person name="De Vries R.P."/>
            <person name="Baker S.E."/>
            <person name="Andersen M.R."/>
        </authorList>
    </citation>
    <scope>NUCLEOTIDE SEQUENCE [LARGE SCALE GENOMIC DNA]</scope>
    <source>
        <strain evidence="2 3">CBS 209.92</strain>
    </source>
</reference>
<evidence type="ECO:0000313" key="2">
    <source>
        <dbReference type="EMBL" id="KAL2794513.1"/>
    </source>
</evidence>
<evidence type="ECO:0000256" key="1">
    <source>
        <dbReference type="SAM" id="MobiDB-lite"/>
    </source>
</evidence>
<feature type="region of interest" description="Disordered" evidence="1">
    <location>
        <begin position="1"/>
        <end position="58"/>
    </location>
</feature>
<dbReference type="Proteomes" id="UP001610563">
    <property type="component" value="Unassembled WGS sequence"/>
</dbReference>
<proteinExistence type="predicted"/>